<dbReference type="InterPro" id="IPR035965">
    <property type="entry name" value="PAS-like_dom_sf"/>
</dbReference>
<dbReference type="HOGENOM" id="CLU_080231_2_1_5"/>
<dbReference type="NCBIfam" id="TIGR00229">
    <property type="entry name" value="sensory_box"/>
    <property type="match status" value="1"/>
</dbReference>
<name>B7KRN2_METC4</name>
<reference evidence="3 4" key="3">
    <citation type="journal article" date="2012" name="J. Bacteriol.">
        <title>Complete genome sequences of six strains of the genus Methylobacterium.</title>
        <authorList>
            <person name="Marx C.J."/>
            <person name="Bringel F."/>
            <person name="Chistoserdova L."/>
            <person name="Moulin L."/>
            <person name="Farhan Ul Haque M."/>
            <person name="Fleischman D.E."/>
            <person name="Gruffaz C."/>
            <person name="Jourand P."/>
            <person name="Knief C."/>
            <person name="Lee M.C."/>
            <person name="Muller E.E."/>
            <person name="Nadalig T."/>
            <person name="Peyraud R."/>
            <person name="Roselli S."/>
            <person name="Russ L."/>
            <person name="Goodwin L.A."/>
            <person name="Ivanova N."/>
            <person name="Kyrpides N."/>
            <person name="Lajus A."/>
            <person name="Land M.L."/>
            <person name="Medigue C."/>
            <person name="Mikhailova N."/>
            <person name="Nolan M."/>
            <person name="Woyke T."/>
            <person name="Stolyar S."/>
            <person name="Vorholt J.A."/>
            <person name="Vuilleumier S."/>
        </authorList>
    </citation>
    <scope>NUCLEOTIDE SEQUENCE [LARGE SCALE GENOMIC DNA]</scope>
    <source>
        <strain evidence="3">CM4</strain>
        <strain evidence="4">CM4 / NCIMB 13688</strain>
    </source>
</reference>
<evidence type="ECO:0000259" key="1">
    <source>
        <dbReference type="PROSITE" id="PS50112"/>
    </source>
</evidence>
<reference evidence="4" key="1">
    <citation type="submission" date="2008-12" db="EMBL/GenBank/DDBJ databases">
        <title>Complete sequence of chromosome of Methylobacterium chloromethanicum CM4.</title>
        <authorList>
            <consortium name="US DOE Joint Genome Institute"/>
            <person name="Lucas S."/>
            <person name="Copeland A."/>
            <person name="Lapidus A."/>
            <person name="Glavina del Rio T."/>
            <person name="Dalin E."/>
            <person name="Tice H."/>
            <person name="Bruce D."/>
            <person name="Goodwin L."/>
            <person name="Pitluck S."/>
            <person name="Chertkov O."/>
            <person name="Brettin T."/>
            <person name="Detter J.C."/>
            <person name="Han C."/>
            <person name="Larimer F."/>
            <person name="Land M."/>
            <person name="Hauser L."/>
            <person name="Kyrpides N."/>
            <person name="Mikhailova N."/>
            <person name="Marx C."/>
            <person name="Richardson P."/>
        </authorList>
    </citation>
    <scope>NUCLEOTIDE SEQUENCE [LARGE SCALE GENOMIC DNA]</scope>
    <source>
        <strain evidence="4">CM4 / NCIMB 13688</strain>
    </source>
</reference>
<protein>
    <submittedName>
        <fullName evidence="3">PAS sensor protein</fullName>
    </submittedName>
</protein>
<reference evidence="3" key="2">
    <citation type="submission" date="2008-12" db="EMBL/GenBank/DDBJ databases">
        <title>Complete sequence of chromosome of Methylobacterium extorquens CM4.</title>
        <authorList>
            <consortium name="US DOE Joint Genome Institute"/>
            <person name="Lucas S."/>
            <person name="Copeland A."/>
            <person name="Lapidus A."/>
            <person name="Glavina del Rio T."/>
            <person name="Dalin E."/>
            <person name="Tice H."/>
            <person name="Bruce D."/>
            <person name="Goodwin L."/>
            <person name="Pitluck S."/>
            <person name="Chertkov O."/>
            <person name="Brettin T."/>
            <person name="Detter J.C."/>
            <person name="Han C."/>
            <person name="Larimer F."/>
            <person name="Land M."/>
            <person name="Hauser L."/>
            <person name="Kyrpides N."/>
            <person name="Mikhailova N."/>
            <person name="Marx C."/>
            <person name="Richardson P."/>
        </authorList>
    </citation>
    <scope>NUCLEOTIDE SEQUENCE</scope>
    <source>
        <strain evidence="3">CM4</strain>
    </source>
</reference>
<dbReference type="AlphaFoldDB" id="B7KRN2"/>
<dbReference type="KEGG" id="mch:Mchl_4785"/>
<dbReference type="EMBL" id="CP001298">
    <property type="protein sequence ID" value="ACK84188.1"/>
    <property type="molecule type" value="Genomic_DNA"/>
</dbReference>
<proteinExistence type="predicted"/>
<evidence type="ECO:0000313" key="2">
    <source>
        <dbReference type="EMBL" id="ACK84188.1"/>
    </source>
</evidence>
<dbReference type="PROSITE" id="PS50112">
    <property type="entry name" value="PAS"/>
    <property type="match status" value="1"/>
</dbReference>
<evidence type="ECO:0000313" key="3">
    <source>
        <dbReference type="EMBL" id="ACK85559.1"/>
    </source>
</evidence>
<gene>
    <name evidence="2" type="ordered locus">Mchl_3363</name>
    <name evidence="3" type="ordered locus">Mchl_4785</name>
</gene>
<dbReference type="KEGG" id="mch:Mchl_3363"/>
<accession>B7KRN2</accession>
<dbReference type="Proteomes" id="UP000002385">
    <property type="component" value="Chromosome"/>
</dbReference>
<feature type="domain" description="PAS" evidence="1">
    <location>
        <begin position="3"/>
        <end position="52"/>
    </location>
</feature>
<dbReference type="InterPro" id="IPR000014">
    <property type="entry name" value="PAS"/>
</dbReference>
<evidence type="ECO:0000313" key="4">
    <source>
        <dbReference type="Proteomes" id="UP000002385"/>
    </source>
</evidence>
<organism evidence="3 4">
    <name type="scientific">Methylorubrum extorquens (strain CM4 / NCIMB 13688)</name>
    <name type="common">Methylobacterium extorquens</name>
    <dbReference type="NCBI Taxonomy" id="440085"/>
    <lineage>
        <taxon>Bacteria</taxon>
        <taxon>Pseudomonadati</taxon>
        <taxon>Pseudomonadota</taxon>
        <taxon>Alphaproteobacteria</taxon>
        <taxon>Hyphomicrobiales</taxon>
        <taxon>Methylobacteriaceae</taxon>
        <taxon>Methylorubrum</taxon>
    </lineage>
</organism>
<dbReference type="RefSeq" id="WP_015951502.1">
    <property type="nucleotide sequence ID" value="NC_011757.1"/>
</dbReference>
<dbReference type="Gene3D" id="3.30.450.20">
    <property type="entry name" value="PAS domain"/>
    <property type="match status" value="1"/>
</dbReference>
<dbReference type="CDD" id="cd00130">
    <property type="entry name" value="PAS"/>
    <property type="match status" value="1"/>
</dbReference>
<dbReference type="EMBL" id="CP001298">
    <property type="protein sequence ID" value="ACK85559.1"/>
    <property type="molecule type" value="Genomic_DNA"/>
</dbReference>
<sequence>MTIVELVKMLAEPLDVAVLLTDIDLERPGPTILYANPAFARMSGYAISQVLGGSPRLLQGSGTSREATRMVARSLRTDGRFRGVLQNYRPSGEAYLCEIDVRAILDRAGSPQAFIAFEREVVRRRGRPSQNTAGRYRPLTQTSLDCATLLSVATALFA</sequence>
<dbReference type="Pfam" id="PF13426">
    <property type="entry name" value="PAS_9"/>
    <property type="match status" value="1"/>
</dbReference>
<dbReference type="SUPFAM" id="SSF55785">
    <property type="entry name" value="PYP-like sensor domain (PAS domain)"/>
    <property type="match status" value="1"/>
</dbReference>